<organism evidence="1 2">
    <name type="scientific">Cannabis sativa</name>
    <name type="common">Hemp</name>
    <name type="synonym">Marijuana</name>
    <dbReference type="NCBI Taxonomy" id="3483"/>
    <lineage>
        <taxon>Eukaryota</taxon>
        <taxon>Viridiplantae</taxon>
        <taxon>Streptophyta</taxon>
        <taxon>Embryophyta</taxon>
        <taxon>Tracheophyta</taxon>
        <taxon>Spermatophyta</taxon>
        <taxon>Magnoliopsida</taxon>
        <taxon>eudicotyledons</taxon>
        <taxon>Gunneridae</taxon>
        <taxon>Pentapetalae</taxon>
        <taxon>rosids</taxon>
        <taxon>fabids</taxon>
        <taxon>Rosales</taxon>
        <taxon>Cannabaceae</taxon>
        <taxon>Cannabis</taxon>
    </lineage>
</organism>
<name>A0A7J6GSS2_CANSA</name>
<sequence length="88" mass="9738">MLSTQFESINPVFRVGIRFRRDGFFDYNPNICCGGHNCISSGQNLLQQNPFHQFASPDIGCHSSSMLLDDVGDCLPRADETANSSNPQ</sequence>
<dbReference type="EMBL" id="JAATIQ010000084">
    <property type="protein sequence ID" value="KAF4385983.1"/>
    <property type="molecule type" value="Genomic_DNA"/>
</dbReference>
<comment type="caution">
    <text evidence="1">The sequence shown here is derived from an EMBL/GenBank/DDBJ whole genome shotgun (WGS) entry which is preliminary data.</text>
</comment>
<reference evidence="1 2" key="1">
    <citation type="journal article" date="2020" name="bioRxiv">
        <title>Sequence and annotation of 42 cannabis genomes reveals extensive copy number variation in cannabinoid synthesis and pathogen resistance genes.</title>
        <authorList>
            <person name="Mckernan K.J."/>
            <person name="Helbert Y."/>
            <person name="Kane L.T."/>
            <person name="Ebling H."/>
            <person name="Zhang L."/>
            <person name="Liu B."/>
            <person name="Eaton Z."/>
            <person name="Mclaughlin S."/>
            <person name="Kingan S."/>
            <person name="Baybayan P."/>
            <person name="Concepcion G."/>
            <person name="Jordan M."/>
            <person name="Riva A."/>
            <person name="Barbazuk W."/>
            <person name="Harkins T."/>
        </authorList>
    </citation>
    <scope>NUCLEOTIDE SEQUENCE [LARGE SCALE GENOMIC DNA]</scope>
    <source>
        <strain evidence="2">cv. Jamaican Lion 4</strain>
        <tissue evidence="1">Leaf</tissue>
    </source>
</reference>
<gene>
    <name evidence="1" type="ORF">G4B88_031118</name>
</gene>
<evidence type="ECO:0000313" key="2">
    <source>
        <dbReference type="Proteomes" id="UP000583929"/>
    </source>
</evidence>
<keyword evidence="2" id="KW-1185">Reference proteome</keyword>
<proteinExistence type="predicted"/>
<protein>
    <submittedName>
        <fullName evidence="1">Uncharacterized protein</fullName>
    </submittedName>
</protein>
<accession>A0A7J6GSS2</accession>
<evidence type="ECO:0000313" key="1">
    <source>
        <dbReference type="EMBL" id="KAF4385983.1"/>
    </source>
</evidence>
<dbReference type="Proteomes" id="UP000583929">
    <property type="component" value="Unassembled WGS sequence"/>
</dbReference>
<dbReference type="AlphaFoldDB" id="A0A7J6GSS2"/>